<keyword evidence="3" id="KW-1185">Reference proteome</keyword>
<dbReference type="AlphaFoldDB" id="A0A6H5J221"/>
<accession>A0A6H5J221</accession>
<evidence type="ECO:0000313" key="2">
    <source>
        <dbReference type="EMBL" id="CAB0044158.1"/>
    </source>
</evidence>
<dbReference type="PANTHER" id="PTHR43313">
    <property type="entry name" value="SHORT-CHAIN DEHYDROGENASE/REDUCTASE FAMILY 9C"/>
    <property type="match status" value="1"/>
</dbReference>
<dbReference type="InterPro" id="IPR002347">
    <property type="entry name" value="SDR_fam"/>
</dbReference>
<proteinExistence type="predicted"/>
<protein>
    <submittedName>
        <fullName evidence="2">Uncharacterized protein</fullName>
    </submittedName>
</protein>
<dbReference type="EMBL" id="CADCXV010001405">
    <property type="protein sequence ID" value="CAB0044158.1"/>
    <property type="molecule type" value="Genomic_DNA"/>
</dbReference>
<reference evidence="2 3" key="1">
    <citation type="submission" date="2020-02" db="EMBL/GenBank/DDBJ databases">
        <authorList>
            <person name="Ferguson B K."/>
        </authorList>
    </citation>
    <scope>NUCLEOTIDE SEQUENCE [LARGE SCALE GENOMIC DNA]</scope>
</reference>
<dbReference type="InterPro" id="IPR020904">
    <property type="entry name" value="Sc_DH/Rdtase_CS"/>
</dbReference>
<dbReference type="GO" id="GO:0016491">
    <property type="term" value="F:oxidoreductase activity"/>
    <property type="evidence" value="ECO:0007669"/>
    <property type="project" value="UniProtKB-KW"/>
</dbReference>
<dbReference type="Pfam" id="PF00106">
    <property type="entry name" value="adh_short"/>
    <property type="match status" value="1"/>
</dbReference>
<dbReference type="Proteomes" id="UP000479190">
    <property type="component" value="Unassembled WGS sequence"/>
</dbReference>
<dbReference type="Gene3D" id="2.60.40.770">
    <property type="match status" value="1"/>
</dbReference>
<dbReference type="PROSITE" id="PS00061">
    <property type="entry name" value="ADH_SHORT"/>
    <property type="match status" value="1"/>
</dbReference>
<dbReference type="SUPFAM" id="SSF51735">
    <property type="entry name" value="NAD(P)-binding Rossmann-fold domains"/>
    <property type="match status" value="1"/>
</dbReference>
<dbReference type="PRINTS" id="PR00081">
    <property type="entry name" value="GDHRDH"/>
</dbReference>
<dbReference type="InterPro" id="IPR036291">
    <property type="entry name" value="NAD(P)-bd_dom_sf"/>
</dbReference>
<dbReference type="OrthoDB" id="294295at2759"/>
<name>A0A6H5J221_9HYME</name>
<feature type="non-terminal residue" evidence="2">
    <location>
        <position position="843"/>
    </location>
</feature>
<gene>
    <name evidence="2" type="ORF">TBRA_LOCUS15746</name>
</gene>
<evidence type="ECO:0000313" key="3">
    <source>
        <dbReference type="Proteomes" id="UP000479190"/>
    </source>
</evidence>
<dbReference type="Gene3D" id="3.40.50.720">
    <property type="entry name" value="NAD(P)-binding Rossmann-like Domain"/>
    <property type="match status" value="1"/>
</dbReference>
<dbReference type="GO" id="GO:0008202">
    <property type="term" value="P:steroid metabolic process"/>
    <property type="evidence" value="ECO:0007669"/>
    <property type="project" value="TreeGrafter"/>
</dbReference>
<sequence>MGAYLQMRKSFSRRLTVIPDHKKGTIQAVVITGCDSGLGYSLALYCSDLGFKVIATVLEPRGPAAERLRELGCLVYKVDYTSQNDVKQFANEIDALIRDSRDDWEIRALVNNAAVMMFGEFEWLLPKHVETHFEVNVLGPMKLTQELLPILRKDKSRLINVVSHCALEALPGLSVYSGTKSAMLGWNNALRVELGKYGVKVVAFVPGSIVACLLVATVAATPFTNCQEGAPPSALRVEGCDKAPCKLRRGSNVSAEWDFTVTTSYTPFSKCMKGDKFETSPLELRIDGCRESPCILHKGTTMTAEWDFAVSDCAEPHRLEVRVGELLLFVWPYVEFCSVSQLLIVNDRTCNVLCFTQYPPLLSWESSAKSRYPVSFPRDCLQIYIYTSLHGCKQRLEGKCGFDENGKLERTYRSSNPSFCRIRCTVRERGRLLGAVPLLYNCATGRFQPSVYLVLRSPCATCTRLHGEEKCFWNKPSCDAAKNFTKNSNGQVTGPRALRAEGAGARLRAEPIQCNKYPMTTARGEDFARRLVVARVLTLATRRALYVYARVLTEVGNTRGPNKARTSRGLRSSLDEARVSILSVKPREQSSSMSNKSRHNILSFQCKIYSLELSRMLRIQKRAFVHIAAATGCTARVSFPIIGDYHCRLKRKKRCSKLKLPVESWRKKKKIARCASTRSSVFFVFPYSTSSSSSSSSSFSRGSYLERAFSFLYTYTCRGQRAAPAAAIFHSGGSSGAQARLAHDASACAIGSAVAAQACAALLPSFRGALRAYYERDHREREGNSCGSRSARLAARGAAAVAAAAAADIHTANENSTTMLSMTWAFMKCCINNCSEHPQQLCA</sequence>
<evidence type="ECO:0000256" key="1">
    <source>
        <dbReference type="ARBA" id="ARBA00023002"/>
    </source>
</evidence>
<dbReference type="SUPFAM" id="SSF81296">
    <property type="entry name" value="E set domains"/>
    <property type="match status" value="1"/>
</dbReference>
<dbReference type="PANTHER" id="PTHR43313:SF36">
    <property type="entry name" value="D-BETA-HYDROXYBUTYRATE DEHYDROGENASE, MITOCHONDRIAL"/>
    <property type="match status" value="1"/>
</dbReference>
<organism evidence="2 3">
    <name type="scientific">Trichogramma brassicae</name>
    <dbReference type="NCBI Taxonomy" id="86971"/>
    <lineage>
        <taxon>Eukaryota</taxon>
        <taxon>Metazoa</taxon>
        <taxon>Ecdysozoa</taxon>
        <taxon>Arthropoda</taxon>
        <taxon>Hexapoda</taxon>
        <taxon>Insecta</taxon>
        <taxon>Pterygota</taxon>
        <taxon>Neoptera</taxon>
        <taxon>Endopterygota</taxon>
        <taxon>Hymenoptera</taxon>
        <taxon>Apocrita</taxon>
        <taxon>Proctotrupomorpha</taxon>
        <taxon>Chalcidoidea</taxon>
        <taxon>Trichogrammatidae</taxon>
        <taxon>Trichogramma</taxon>
    </lineage>
</organism>
<dbReference type="InterPro" id="IPR014756">
    <property type="entry name" value="Ig_E-set"/>
</dbReference>
<keyword evidence="1" id="KW-0560">Oxidoreductase</keyword>